<dbReference type="RefSeq" id="WP_093393815.1">
    <property type="nucleotide sequence ID" value="NZ_FOUU01000002.1"/>
</dbReference>
<keyword evidence="3" id="KW-0812">Transmembrane</keyword>
<evidence type="ECO:0000256" key="4">
    <source>
        <dbReference type="ARBA" id="ARBA00022989"/>
    </source>
</evidence>
<comment type="function">
    <text evidence="6">HflC and HflK could regulate a protease.</text>
</comment>
<sequence length="325" mass="37400">MERLKWIIPAIVALLILGADAFFVVDETKQVVITQFGKPVGEPIREAGLYFKVPLIQKANFFEKRILKWDGNPTQIPTKDKKYIWVDATARWRIKDPLLFLKRVGNITTAMSRLDGIIDSVVRDHVANSLLVELVRSEGWENAGKSLLESGLEDYRILELINTRASDEPTIIKKGREKITREMLADAAKLVPEMGIELLDIRIKRINYVESVQKKVFERMISERKRIAAQYRSEGEGEKAIILGRMEKELARIRSEAFRKSQKIRGEADAEATRIYAEAYSRDPEFYDFYRSLQVYSNFENPNGIFVFSTETEAFRYLQGGNLTP</sequence>
<dbReference type="SUPFAM" id="SSF117892">
    <property type="entry name" value="Band 7/SPFH domain"/>
    <property type="match status" value="1"/>
</dbReference>
<dbReference type="PANTHER" id="PTHR42911:SF1">
    <property type="entry name" value="MODULATOR OF FTSH PROTEASE HFLC"/>
    <property type="match status" value="1"/>
</dbReference>
<dbReference type="Gene3D" id="3.30.479.30">
    <property type="entry name" value="Band 7 domain"/>
    <property type="match status" value="1"/>
</dbReference>
<evidence type="ECO:0000313" key="9">
    <source>
        <dbReference type="Proteomes" id="UP000199611"/>
    </source>
</evidence>
<evidence type="ECO:0000259" key="7">
    <source>
        <dbReference type="SMART" id="SM00244"/>
    </source>
</evidence>
<evidence type="ECO:0000256" key="3">
    <source>
        <dbReference type="ARBA" id="ARBA00022692"/>
    </source>
</evidence>
<gene>
    <name evidence="8" type="ORF">SAMN05660836_00911</name>
</gene>
<dbReference type="GO" id="GO:0006508">
    <property type="term" value="P:proteolysis"/>
    <property type="evidence" value="ECO:0007669"/>
    <property type="project" value="UniProtKB-KW"/>
</dbReference>
<keyword evidence="5" id="KW-0472">Membrane</keyword>
<dbReference type="STRING" id="39841.SAMN05660836_00911"/>
<evidence type="ECO:0000256" key="1">
    <source>
        <dbReference type="ARBA" id="ARBA00004167"/>
    </source>
</evidence>
<comment type="similarity">
    <text evidence="2 6">Belongs to the band 7/mec-2 family. HflC subfamily.</text>
</comment>
<organism evidence="8 9">
    <name type="scientific">Thermodesulforhabdus norvegica</name>
    <dbReference type="NCBI Taxonomy" id="39841"/>
    <lineage>
        <taxon>Bacteria</taxon>
        <taxon>Pseudomonadati</taxon>
        <taxon>Thermodesulfobacteriota</taxon>
        <taxon>Syntrophobacteria</taxon>
        <taxon>Syntrophobacterales</taxon>
        <taxon>Thermodesulforhabdaceae</taxon>
        <taxon>Thermodesulforhabdus</taxon>
    </lineage>
</organism>
<keyword evidence="8" id="KW-0378">Hydrolase</keyword>
<evidence type="ECO:0000313" key="8">
    <source>
        <dbReference type="EMBL" id="SFM62673.1"/>
    </source>
</evidence>
<dbReference type="GO" id="GO:0016020">
    <property type="term" value="C:membrane"/>
    <property type="evidence" value="ECO:0007669"/>
    <property type="project" value="UniProtKB-SubCell"/>
</dbReference>
<dbReference type="GO" id="GO:0008233">
    <property type="term" value="F:peptidase activity"/>
    <property type="evidence" value="ECO:0007669"/>
    <property type="project" value="UniProtKB-KW"/>
</dbReference>
<dbReference type="Proteomes" id="UP000199611">
    <property type="component" value="Unassembled WGS sequence"/>
</dbReference>
<protein>
    <recommendedName>
        <fullName evidence="6">Protein HflC</fullName>
    </recommendedName>
</protein>
<evidence type="ECO:0000256" key="2">
    <source>
        <dbReference type="ARBA" id="ARBA00007862"/>
    </source>
</evidence>
<dbReference type="InterPro" id="IPR036013">
    <property type="entry name" value="Band_7/SPFH_dom_sf"/>
</dbReference>
<dbReference type="PIRSF" id="PIRSF005651">
    <property type="entry name" value="HflC"/>
    <property type="match status" value="1"/>
</dbReference>
<accession>A0A1I4SEG2</accession>
<dbReference type="SMART" id="SM00244">
    <property type="entry name" value="PHB"/>
    <property type="match status" value="1"/>
</dbReference>
<dbReference type="Pfam" id="PF01145">
    <property type="entry name" value="Band_7"/>
    <property type="match status" value="1"/>
</dbReference>
<evidence type="ECO:0000256" key="6">
    <source>
        <dbReference type="PIRNR" id="PIRNR005651"/>
    </source>
</evidence>
<name>A0A1I4SEG2_9BACT</name>
<comment type="subcellular location">
    <subcellularLocation>
        <location evidence="1">Membrane</location>
        <topology evidence="1">Single-pass membrane protein</topology>
    </subcellularLocation>
</comment>
<dbReference type="EMBL" id="FOUU01000002">
    <property type="protein sequence ID" value="SFM62673.1"/>
    <property type="molecule type" value="Genomic_DNA"/>
</dbReference>
<dbReference type="NCBIfam" id="TIGR01932">
    <property type="entry name" value="hflC"/>
    <property type="match status" value="1"/>
</dbReference>
<dbReference type="AlphaFoldDB" id="A0A1I4SEG2"/>
<dbReference type="PANTHER" id="PTHR42911">
    <property type="entry name" value="MODULATOR OF FTSH PROTEASE HFLC"/>
    <property type="match status" value="1"/>
</dbReference>
<keyword evidence="9" id="KW-1185">Reference proteome</keyword>
<dbReference type="InterPro" id="IPR010200">
    <property type="entry name" value="HflC"/>
</dbReference>
<dbReference type="OrthoDB" id="9812991at2"/>
<evidence type="ECO:0000256" key="5">
    <source>
        <dbReference type="ARBA" id="ARBA00023136"/>
    </source>
</evidence>
<dbReference type="InterPro" id="IPR001107">
    <property type="entry name" value="Band_7"/>
</dbReference>
<keyword evidence="4" id="KW-1133">Transmembrane helix</keyword>
<reference evidence="8 9" key="1">
    <citation type="submission" date="2016-10" db="EMBL/GenBank/DDBJ databases">
        <authorList>
            <person name="de Groot N.N."/>
        </authorList>
    </citation>
    <scope>NUCLEOTIDE SEQUENCE [LARGE SCALE GENOMIC DNA]</scope>
    <source>
        <strain evidence="8 9">DSM 9990</strain>
    </source>
</reference>
<keyword evidence="8" id="KW-0645">Protease</keyword>
<dbReference type="CDD" id="cd03405">
    <property type="entry name" value="SPFH_HflC"/>
    <property type="match status" value="1"/>
</dbReference>
<feature type="domain" description="Band 7" evidence="7">
    <location>
        <begin position="20"/>
        <end position="216"/>
    </location>
</feature>
<proteinExistence type="inferred from homology"/>